<organism evidence="7 8">
    <name type="scientific">Silvanigrella aquatica</name>
    <dbReference type="NCBI Taxonomy" id="1915309"/>
    <lineage>
        <taxon>Bacteria</taxon>
        <taxon>Pseudomonadati</taxon>
        <taxon>Bdellovibrionota</taxon>
        <taxon>Oligoflexia</taxon>
        <taxon>Silvanigrellales</taxon>
        <taxon>Silvanigrellaceae</taxon>
        <taxon>Silvanigrella</taxon>
    </lineage>
</organism>
<dbReference type="EMBL" id="CP017834">
    <property type="protein sequence ID" value="APJ02878.1"/>
    <property type="molecule type" value="Genomic_DNA"/>
</dbReference>
<evidence type="ECO:0000313" key="8">
    <source>
        <dbReference type="Proteomes" id="UP000184731"/>
    </source>
</evidence>
<dbReference type="AlphaFoldDB" id="A0A1L4CY53"/>
<dbReference type="InterPro" id="IPR036890">
    <property type="entry name" value="HATPase_C_sf"/>
</dbReference>
<dbReference type="Pfam" id="PF02518">
    <property type="entry name" value="HATPase_c"/>
    <property type="match status" value="1"/>
</dbReference>
<name>A0A1L4CY53_9BACT</name>
<evidence type="ECO:0000259" key="6">
    <source>
        <dbReference type="PROSITE" id="PS50110"/>
    </source>
</evidence>
<dbReference type="RefSeq" id="WP_148696589.1">
    <property type="nucleotide sequence ID" value="NZ_CP017834.1"/>
</dbReference>
<evidence type="ECO:0000256" key="1">
    <source>
        <dbReference type="ARBA" id="ARBA00000085"/>
    </source>
</evidence>
<feature type="domain" description="Response regulatory" evidence="6">
    <location>
        <begin position="3"/>
        <end position="117"/>
    </location>
</feature>
<sequence>MPSVLIVDDEPLVCEFLSYRYKKEGFETLTAANGKEALNICQNSTPDVVITDMKMPILDGIEFINDLKNMDNYYPIIVFMSGYSEMSLEEAYAMGVDALFNKPFNVGDILGATKKFLKNKELYSDINSIKDNEIFHSEQMAMLSELSAGIIHNINNHIAFISTSSFILKKYLEEDLTTNPNNELKIKALNISDKIYKYSGIISKIIKSIKTLAYPNNRNLKKENANLFFILENSMYLLEDYIKLNNIKCFITCDKDIEIPCFPEYLIQVFINIIKNSFEALDEKESEDKWIKIDVIKEENNIQISFTDSGNGIKKEIIPFLMKPFQTTKNRDKGIGVGLSICKKLMELHEGTIEYDDNSENTRFVLNFKI</sequence>
<dbReference type="PRINTS" id="PR00344">
    <property type="entry name" value="BCTRLSENSOR"/>
</dbReference>
<dbReference type="GO" id="GO:0000155">
    <property type="term" value="F:phosphorelay sensor kinase activity"/>
    <property type="evidence" value="ECO:0007669"/>
    <property type="project" value="TreeGrafter"/>
</dbReference>
<accession>A0A1L4CY53</accession>
<dbReference type="InterPro" id="IPR001789">
    <property type="entry name" value="Sig_transdc_resp-reg_receiver"/>
</dbReference>
<evidence type="ECO:0000256" key="3">
    <source>
        <dbReference type="ARBA" id="ARBA00022553"/>
    </source>
</evidence>
<dbReference type="PANTHER" id="PTHR43547">
    <property type="entry name" value="TWO-COMPONENT HISTIDINE KINASE"/>
    <property type="match status" value="1"/>
</dbReference>
<dbReference type="PROSITE" id="PS50109">
    <property type="entry name" value="HIS_KIN"/>
    <property type="match status" value="1"/>
</dbReference>
<dbReference type="SUPFAM" id="SSF52172">
    <property type="entry name" value="CheY-like"/>
    <property type="match status" value="1"/>
</dbReference>
<dbReference type="KEGG" id="saqi:AXG55_02655"/>
<gene>
    <name evidence="7" type="ORF">AXG55_02655</name>
</gene>
<dbReference type="SMART" id="SM00448">
    <property type="entry name" value="REC"/>
    <property type="match status" value="1"/>
</dbReference>
<dbReference type="InterPro" id="IPR005467">
    <property type="entry name" value="His_kinase_dom"/>
</dbReference>
<keyword evidence="8" id="KW-1185">Reference proteome</keyword>
<proteinExistence type="predicted"/>
<dbReference type="PROSITE" id="PS50110">
    <property type="entry name" value="RESPONSE_REGULATORY"/>
    <property type="match status" value="1"/>
</dbReference>
<comment type="catalytic activity">
    <reaction evidence="1">
        <text>ATP + protein L-histidine = ADP + protein N-phospho-L-histidine.</text>
        <dbReference type="EC" id="2.7.13.3"/>
    </reaction>
</comment>
<evidence type="ECO:0000313" key="7">
    <source>
        <dbReference type="EMBL" id="APJ02878.1"/>
    </source>
</evidence>
<dbReference type="InterPro" id="IPR011006">
    <property type="entry name" value="CheY-like_superfamily"/>
</dbReference>
<dbReference type="InterPro" id="IPR004358">
    <property type="entry name" value="Sig_transdc_His_kin-like_C"/>
</dbReference>
<evidence type="ECO:0000259" key="5">
    <source>
        <dbReference type="PROSITE" id="PS50109"/>
    </source>
</evidence>
<protein>
    <recommendedName>
        <fullName evidence="2">histidine kinase</fullName>
        <ecNumber evidence="2">2.7.13.3</ecNumber>
    </recommendedName>
</protein>
<evidence type="ECO:0000256" key="4">
    <source>
        <dbReference type="PROSITE-ProRule" id="PRU00169"/>
    </source>
</evidence>
<dbReference type="Proteomes" id="UP000184731">
    <property type="component" value="Chromosome"/>
</dbReference>
<dbReference type="Gene3D" id="3.30.565.10">
    <property type="entry name" value="Histidine kinase-like ATPase, C-terminal domain"/>
    <property type="match status" value="1"/>
</dbReference>
<reference evidence="7 8" key="1">
    <citation type="submission" date="2016-10" db="EMBL/GenBank/DDBJ databases">
        <title>Silvanigrella aquatica sp. nov., isolated from a freshwater lake located in the Black Forest, Germany, description of Silvanigrellaceae fam. nov., Silvanigrellales ord. nov., reclassification of the order Bdellovibrionales in the class Oligoflexia, reclassification of the families Bacteriovoracaceae and Halobacteriovoraceae in the new order Bacteriovoracales ord. nov., and reclassification of the family Pseudobacteriovoracaceae in the order Oligoflexiales.</title>
        <authorList>
            <person name="Hahn M.W."/>
            <person name="Schmidt J."/>
            <person name="Koll U."/>
            <person name="Rohde M."/>
            <person name="Verbag S."/>
            <person name="Pitt A."/>
            <person name="Nakai R."/>
            <person name="Naganuma T."/>
            <person name="Lang E."/>
        </authorList>
    </citation>
    <scope>NUCLEOTIDE SEQUENCE [LARGE SCALE GENOMIC DNA]</scope>
    <source>
        <strain evidence="7 8">MWH-Nonnen-W8red</strain>
    </source>
</reference>
<feature type="domain" description="Histidine kinase" evidence="5">
    <location>
        <begin position="149"/>
        <end position="370"/>
    </location>
</feature>
<dbReference type="SMART" id="SM00387">
    <property type="entry name" value="HATPase_c"/>
    <property type="match status" value="1"/>
</dbReference>
<dbReference type="Gene3D" id="1.10.287.130">
    <property type="match status" value="1"/>
</dbReference>
<dbReference type="OrthoDB" id="5288940at2"/>
<dbReference type="EC" id="2.7.13.3" evidence="2"/>
<dbReference type="InterPro" id="IPR003594">
    <property type="entry name" value="HATPase_dom"/>
</dbReference>
<dbReference type="Gene3D" id="3.40.50.2300">
    <property type="match status" value="1"/>
</dbReference>
<feature type="modified residue" description="4-aspartylphosphate" evidence="4">
    <location>
        <position position="52"/>
    </location>
</feature>
<dbReference type="PANTHER" id="PTHR43547:SF2">
    <property type="entry name" value="HYBRID SIGNAL TRANSDUCTION HISTIDINE KINASE C"/>
    <property type="match status" value="1"/>
</dbReference>
<keyword evidence="3 4" id="KW-0597">Phosphoprotein</keyword>
<dbReference type="Pfam" id="PF00072">
    <property type="entry name" value="Response_reg"/>
    <property type="match status" value="1"/>
</dbReference>
<dbReference type="STRING" id="1915309.AXG55_02655"/>
<dbReference type="SUPFAM" id="SSF55874">
    <property type="entry name" value="ATPase domain of HSP90 chaperone/DNA topoisomerase II/histidine kinase"/>
    <property type="match status" value="1"/>
</dbReference>
<evidence type="ECO:0000256" key="2">
    <source>
        <dbReference type="ARBA" id="ARBA00012438"/>
    </source>
</evidence>